<feature type="compositionally biased region" description="Low complexity" evidence="1">
    <location>
        <begin position="30"/>
        <end position="52"/>
    </location>
</feature>
<dbReference type="VEuPathDB" id="FungiDB:MCYG_04724"/>
<evidence type="ECO:0000313" key="2">
    <source>
        <dbReference type="EMBL" id="EEQ31905.1"/>
    </source>
</evidence>
<feature type="compositionally biased region" description="Gly residues" evidence="1">
    <location>
        <begin position="10"/>
        <end position="29"/>
    </location>
</feature>
<evidence type="ECO:0000256" key="1">
    <source>
        <dbReference type="SAM" id="MobiDB-lite"/>
    </source>
</evidence>
<gene>
    <name evidence="2" type="ORF">MCYG_04724</name>
</gene>
<organism evidence="2 3">
    <name type="scientific">Arthroderma otae (strain ATCC MYA-4605 / CBS 113480)</name>
    <name type="common">Microsporum canis</name>
    <dbReference type="NCBI Taxonomy" id="554155"/>
    <lineage>
        <taxon>Eukaryota</taxon>
        <taxon>Fungi</taxon>
        <taxon>Dikarya</taxon>
        <taxon>Ascomycota</taxon>
        <taxon>Pezizomycotina</taxon>
        <taxon>Eurotiomycetes</taxon>
        <taxon>Eurotiomycetidae</taxon>
        <taxon>Onygenales</taxon>
        <taxon>Arthrodermataceae</taxon>
        <taxon>Microsporum</taxon>
    </lineage>
</organism>
<reference evidence="3" key="1">
    <citation type="journal article" date="2012" name="MBio">
        <title>Comparative genome analysis of Trichophyton rubrum and related dermatophytes reveals candidate genes involved in infection.</title>
        <authorList>
            <person name="Martinez D.A."/>
            <person name="Oliver B.G."/>
            <person name="Graeser Y."/>
            <person name="Goldberg J.M."/>
            <person name="Li W."/>
            <person name="Martinez-Rossi N.M."/>
            <person name="Monod M."/>
            <person name="Shelest E."/>
            <person name="Barton R.C."/>
            <person name="Birch E."/>
            <person name="Brakhage A.A."/>
            <person name="Chen Z."/>
            <person name="Gurr S.J."/>
            <person name="Heiman D."/>
            <person name="Heitman J."/>
            <person name="Kosti I."/>
            <person name="Rossi A."/>
            <person name="Saif S."/>
            <person name="Samalova M."/>
            <person name="Saunders C.W."/>
            <person name="Shea T."/>
            <person name="Summerbell R.C."/>
            <person name="Xu J."/>
            <person name="Young S."/>
            <person name="Zeng Q."/>
            <person name="Birren B.W."/>
            <person name="Cuomo C.A."/>
            <person name="White T.C."/>
        </authorList>
    </citation>
    <scope>NUCLEOTIDE SEQUENCE [LARGE SCALE GENOMIC DNA]</scope>
    <source>
        <strain evidence="3">ATCC MYA-4605 / CBS 113480</strain>
    </source>
</reference>
<dbReference type="OMA" id="QNWKSVA"/>
<dbReference type="eggNOG" id="ENOG502T14B">
    <property type="taxonomic scope" value="Eukaryota"/>
</dbReference>
<accession>C5FMT4</accession>
<dbReference type="AlphaFoldDB" id="C5FMT4"/>
<dbReference type="Proteomes" id="UP000002035">
    <property type="component" value="Unassembled WGS sequence"/>
</dbReference>
<dbReference type="GeneID" id="9230103"/>
<keyword evidence="3" id="KW-1185">Reference proteome</keyword>
<protein>
    <submittedName>
        <fullName evidence="2">Uncharacterized protein</fullName>
    </submittedName>
</protein>
<proteinExistence type="predicted"/>
<dbReference type="EMBL" id="DS995704">
    <property type="protein sequence ID" value="EEQ31905.1"/>
    <property type="molecule type" value="Genomic_DNA"/>
</dbReference>
<sequence length="343" mass="36640">MSALRIAKPGGAGKPGGGKPGSGEPGSGAPGSSKPGSSKPGSSKPGSSKPGSGAPGGRPDESNGPGQPGSDAPAENRPSPGTSDENPRPGDSSRQQPGPFEDRIPPPDAKALKFEEYGEKGKRVRDVLEEAISTHKPDVTKPPIDRFYKIERSKNQMAALEPAKLAETIGGAKDDKSFTHIQVTNNKDLFIHPVSDTVPIHEALYSPKLKAIQIKESYSRRDYLPDGTRATYSELTFQNWKSVAGDNVKDLKWVVQDTILNEGTWNTIAAARQAIKVTEGEAVFVPSKPGSAMDNAFNSLSGTENVRGTWFMLADHHTELGGLKVVGIRTYDSPFYFLIEIGH</sequence>
<feature type="region of interest" description="Disordered" evidence="1">
    <location>
        <begin position="1"/>
        <end position="110"/>
    </location>
</feature>
<dbReference type="OrthoDB" id="4174411at2759"/>
<evidence type="ECO:0000313" key="3">
    <source>
        <dbReference type="Proteomes" id="UP000002035"/>
    </source>
</evidence>
<dbReference type="STRING" id="554155.C5FMT4"/>
<feature type="compositionally biased region" description="Basic and acidic residues" evidence="1">
    <location>
        <begin position="100"/>
        <end position="110"/>
    </location>
</feature>
<name>C5FMT4_ARTOC</name>
<dbReference type="HOGENOM" id="CLU_061594_0_0_1"/>
<dbReference type="RefSeq" id="XP_002846987.1">
    <property type="nucleotide sequence ID" value="XM_002846941.1"/>
</dbReference>